<evidence type="ECO:0000256" key="2">
    <source>
        <dbReference type="ARBA" id="ARBA00022723"/>
    </source>
</evidence>
<keyword evidence="5" id="KW-0325">Glycoprotein</keyword>
<dbReference type="AlphaFoldDB" id="A0A836CKG9"/>
<dbReference type="GO" id="GO:0046872">
    <property type="term" value="F:metal ion binding"/>
    <property type="evidence" value="ECO:0007669"/>
    <property type="project" value="UniProtKB-KW"/>
</dbReference>
<comment type="caution">
    <text evidence="7">The sequence shown here is derived from an EMBL/GenBank/DDBJ whole genome shotgun (WGS) entry which is preliminary data.</text>
</comment>
<dbReference type="Proteomes" id="UP000664859">
    <property type="component" value="Unassembled WGS sequence"/>
</dbReference>
<dbReference type="Gene3D" id="3.30.1120.10">
    <property type="match status" value="1"/>
</dbReference>
<organism evidence="7 8">
    <name type="scientific">Tribonema minus</name>
    <dbReference type="NCBI Taxonomy" id="303371"/>
    <lineage>
        <taxon>Eukaryota</taxon>
        <taxon>Sar</taxon>
        <taxon>Stramenopiles</taxon>
        <taxon>Ochrophyta</taxon>
        <taxon>PX clade</taxon>
        <taxon>Xanthophyceae</taxon>
        <taxon>Tribonematales</taxon>
        <taxon>Tribonemataceae</taxon>
        <taxon>Tribonema</taxon>
    </lineage>
</organism>
<feature type="domain" description="Sulfatase N-terminal" evidence="6">
    <location>
        <begin position="13"/>
        <end position="362"/>
    </location>
</feature>
<proteinExistence type="inferred from homology"/>
<dbReference type="InterPro" id="IPR017850">
    <property type="entry name" value="Alkaline_phosphatase_core_sf"/>
</dbReference>
<evidence type="ECO:0000256" key="4">
    <source>
        <dbReference type="ARBA" id="ARBA00022837"/>
    </source>
</evidence>
<dbReference type="InterPro" id="IPR024607">
    <property type="entry name" value="Sulfatase_CS"/>
</dbReference>
<sequence length="543" mass="58201">MPAAAAAHIRTSPHIVAIILDDWGFNNWGYRAKGLANSLEVKTPNLDELAAKGLVLDRHYTASICSPARAAFQTGRHPIHVDASNGVEARYNPADSISGFEGISANFTVIAEKMAAAGYMTHYVGKWHVGHASRRQLPSARGYSTFLGYFTAGINFWTYGAVNGICAPADTLLTDLWEHNATTDGPAVALKPSSKCASTQGSCSYADELYQQRASQIILKHGPERPLFLVYAPHAIHAPLDPPAKRLQEFAFIKDNTARRAYAATLADIDTRIGAIIKNLKAMRMWASTLIVVTSDNGGPTAFADGASNYPLRGGKYGNFEGGVRVNAVVSGGYLPKAQRGAVATGLIGIEDWYSTFCALAGQDPFDKKASAAGLPPVDSINMWPYLSGQVAASPRQEIIFSANAVDKPINGAIPYVQGVLDERGFKLILGAVYTSSWSPQVNPTNTTGIPSKKYCGDRNKSLVYPYTGACLFNVFADPSERKDLALGGAHQEDIARLAKRIVDLNKTVFAPDRGPVPSNPADSVACKHAVAELSGFEGPWLD</sequence>
<gene>
    <name evidence="7" type="ORF">JKP88DRAFT_259915</name>
</gene>
<keyword evidence="3" id="KW-0378">Hydrolase</keyword>
<evidence type="ECO:0000256" key="5">
    <source>
        <dbReference type="ARBA" id="ARBA00023180"/>
    </source>
</evidence>
<dbReference type="OrthoDB" id="103349at2759"/>
<dbReference type="InterPro" id="IPR047115">
    <property type="entry name" value="ARSB"/>
</dbReference>
<keyword evidence="2" id="KW-0479">Metal-binding</keyword>
<dbReference type="SUPFAM" id="SSF53649">
    <property type="entry name" value="Alkaline phosphatase-like"/>
    <property type="match status" value="1"/>
</dbReference>
<dbReference type="GO" id="GO:0008484">
    <property type="term" value="F:sulfuric ester hydrolase activity"/>
    <property type="evidence" value="ECO:0007669"/>
    <property type="project" value="InterPro"/>
</dbReference>
<dbReference type="Pfam" id="PF00884">
    <property type="entry name" value="Sulfatase"/>
    <property type="match status" value="1"/>
</dbReference>
<keyword evidence="4" id="KW-0106">Calcium</keyword>
<dbReference type="EMBL" id="JAFCMP010000042">
    <property type="protein sequence ID" value="KAG5189925.1"/>
    <property type="molecule type" value="Genomic_DNA"/>
</dbReference>
<evidence type="ECO:0000313" key="8">
    <source>
        <dbReference type="Proteomes" id="UP000664859"/>
    </source>
</evidence>
<keyword evidence="8" id="KW-1185">Reference proteome</keyword>
<protein>
    <submittedName>
        <fullName evidence="7">Arylsulfatase B-like protein</fullName>
    </submittedName>
</protein>
<dbReference type="CDD" id="cd16029">
    <property type="entry name" value="4-S"/>
    <property type="match status" value="1"/>
</dbReference>
<evidence type="ECO:0000256" key="3">
    <source>
        <dbReference type="ARBA" id="ARBA00022801"/>
    </source>
</evidence>
<evidence type="ECO:0000259" key="6">
    <source>
        <dbReference type="Pfam" id="PF00884"/>
    </source>
</evidence>
<evidence type="ECO:0000256" key="1">
    <source>
        <dbReference type="ARBA" id="ARBA00008779"/>
    </source>
</evidence>
<dbReference type="Gene3D" id="3.40.720.10">
    <property type="entry name" value="Alkaline Phosphatase, subunit A"/>
    <property type="match status" value="1"/>
</dbReference>
<dbReference type="InterPro" id="IPR000917">
    <property type="entry name" value="Sulfatase_N"/>
</dbReference>
<dbReference type="PANTHER" id="PTHR10342:SF274">
    <property type="entry name" value="ARYLSULFATASE B"/>
    <property type="match status" value="1"/>
</dbReference>
<name>A0A836CKG9_9STRA</name>
<comment type="similarity">
    <text evidence="1">Belongs to the sulfatase family.</text>
</comment>
<evidence type="ECO:0000313" key="7">
    <source>
        <dbReference type="EMBL" id="KAG5189925.1"/>
    </source>
</evidence>
<dbReference type="PROSITE" id="PS00149">
    <property type="entry name" value="SULFATASE_2"/>
    <property type="match status" value="1"/>
</dbReference>
<reference evidence="7" key="1">
    <citation type="submission" date="2021-02" db="EMBL/GenBank/DDBJ databases">
        <title>First Annotated Genome of the Yellow-green Alga Tribonema minus.</title>
        <authorList>
            <person name="Mahan K.M."/>
        </authorList>
    </citation>
    <scope>NUCLEOTIDE SEQUENCE</scope>
    <source>
        <strain evidence="7">UTEX B ZZ1240</strain>
    </source>
</reference>
<dbReference type="PANTHER" id="PTHR10342">
    <property type="entry name" value="ARYLSULFATASE"/>
    <property type="match status" value="1"/>
</dbReference>
<accession>A0A836CKG9</accession>